<dbReference type="NCBIfam" id="NF033749">
    <property type="entry name" value="bact_hemeryth"/>
    <property type="match status" value="1"/>
</dbReference>
<dbReference type="InterPro" id="IPR012827">
    <property type="entry name" value="Hemerythrin_metal-bd"/>
</dbReference>
<evidence type="ECO:0000259" key="4">
    <source>
        <dbReference type="Pfam" id="PF01814"/>
    </source>
</evidence>
<keyword evidence="3" id="KW-0408">Iron</keyword>
<keyword evidence="6" id="KW-1185">Reference proteome</keyword>
<evidence type="ECO:0000256" key="2">
    <source>
        <dbReference type="ARBA" id="ARBA00022723"/>
    </source>
</evidence>
<proteinExistence type="inferred from homology"/>
<dbReference type="Pfam" id="PF01814">
    <property type="entry name" value="Hemerythrin"/>
    <property type="match status" value="1"/>
</dbReference>
<sequence length="136" mass="15830">MPMLEWNESLSINFTEIDDQHKELITMINVLYDMMISNNNSDQDVLNIISDLHTYILEHFGAEVRIMKKYDYPETPAHINEHKEFIAKVNEVENLCNNGAANTSMEILNYLSTWLVQHINDTDKRLGMFIHSQSAN</sequence>
<gene>
    <name evidence="5" type="ORF">SAMN06295933_1683</name>
</gene>
<keyword evidence="2" id="KW-0479">Metal-binding</keyword>
<dbReference type="STRING" id="1519643.SAMN06295933_1683"/>
<dbReference type="InterPro" id="IPR050669">
    <property type="entry name" value="Hemerythrin"/>
</dbReference>
<dbReference type="InterPro" id="IPR012312">
    <property type="entry name" value="Hemerythrin-like"/>
</dbReference>
<reference evidence="6" key="1">
    <citation type="submission" date="2017-04" db="EMBL/GenBank/DDBJ databases">
        <authorList>
            <person name="Varghese N."/>
            <person name="Submissions S."/>
        </authorList>
    </citation>
    <scope>NUCLEOTIDE SEQUENCE [LARGE SCALE GENOMIC DNA]</scope>
    <source>
        <strain evidence="6">K3S</strain>
    </source>
</reference>
<evidence type="ECO:0000256" key="3">
    <source>
        <dbReference type="ARBA" id="ARBA00023004"/>
    </source>
</evidence>
<dbReference type="PANTHER" id="PTHR37164">
    <property type="entry name" value="BACTERIOHEMERYTHRIN"/>
    <property type="match status" value="1"/>
</dbReference>
<evidence type="ECO:0000256" key="1">
    <source>
        <dbReference type="ARBA" id="ARBA00010587"/>
    </source>
</evidence>
<dbReference type="SUPFAM" id="SSF47188">
    <property type="entry name" value="Hemerythrin-like"/>
    <property type="match status" value="1"/>
</dbReference>
<dbReference type="Proteomes" id="UP000192906">
    <property type="component" value="Unassembled WGS sequence"/>
</dbReference>
<dbReference type="RefSeq" id="WP_085101072.1">
    <property type="nucleotide sequence ID" value="NZ_FWZU01000002.1"/>
</dbReference>
<dbReference type="NCBIfam" id="TIGR02481">
    <property type="entry name" value="hemeryth_dom"/>
    <property type="match status" value="1"/>
</dbReference>
<comment type="similarity">
    <text evidence="1">Belongs to the hemerythrin family.</text>
</comment>
<protein>
    <submittedName>
        <fullName evidence="5">Hemerythrin</fullName>
    </submittedName>
</protein>
<feature type="domain" description="Hemerythrin-like" evidence="4">
    <location>
        <begin position="16"/>
        <end position="126"/>
    </location>
</feature>
<accession>A0A1X7D5P4</accession>
<evidence type="ECO:0000313" key="5">
    <source>
        <dbReference type="EMBL" id="SMF09315.1"/>
    </source>
</evidence>
<dbReference type="CDD" id="cd12107">
    <property type="entry name" value="Hemerythrin"/>
    <property type="match status" value="1"/>
</dbReference>
<evidence type="ECO:0000313" key="6">
    <source>
        <dbReference type="Proteomes" id="UP000192906"/>
    </source>
</evidence>
<dbReference type="InterPro" id="IPR035938">
    <property type="entry name" value="Hemerythrin-like_sf"/>
</dbReference>
<dbReference type="OrthoDB" id="9774644at2"/>
<name>A0A1X7D5P4_9BACT</name>
<dbReference type="Gene3D" id="1.20.120.50">
    <property type="entry name" value="Hemerythrin-like"/>
    <property type="match status" value="1"/>
</dbReference>
<organism evidence="5 6">
    <name type="scientific">Desulfovibrio gilichinskyi</name>
    <dbReference type="NCBI Taxonomy" id="1519643"/>
    <lineage>
        <taxon>Bacteria</taxon>
        <taxon>Pseudomonadati</taxon>
        <taxon>Thermodesulfobacteriota</taxon>
        <taxon>Desulfovibrionia</taxon>
        <taxon>Desulfovibrionales</taxon>
        <taxon>Desulfovibrionaceae</taxon>
        <taxon>Desulfovibrio</taxon>
    </lineage>
</organism>
<dbReference type="GO" id="GO:0046872">
    <property type="term" value="F:metal ion binding"/>
    <property type="evidence" value="ECO:0007669"/>
    <property type="project" value="UniProtKB-KW"/>
</dbReference>
<dbReference type="EMBL" id="FWZU01000002">
    <property type="protein sequence ID" value="SMF09315.1"/>
    <property type="molecule type" value="Genomic_DNA"/>
</dbReference>
<dbReference type="AlphaFoldDB" id="A0A1X7D5P4"/>
<dbReference type="PANTHER" id="PTHR37164:SF1">
    <property type="entry name" value="BACTERIOHEMERYTHRIN"/>
    <property type="match status" value="1"/>
</dbReference>